<dbReference type="InterPro" id="IPR023213">
    <property type="entry name" value="CAT-like_dom_sf"/>
</dbReference>
<reference evidence="9" key="1">
    <citation type="submission" date="2020-05" db="EMBL/GenBank/DDBJ databases">
        <authorList>
            <person name="Chiriac C."/>
            <person name="Salcher M."/>
            <person name="Ghai R."/>
            <person name="Kavagutti S V."/>
        </authorList>
    </citation>
    <scope>NUCLEOTIDE SEQUENCE</scope>
</reference>
<dbReference type="InterPro" id="IPR036625">
    <property type="entry name" value="E3-bd_dom_sf"/>
</dbReference>
<dbReference type="Pfam" id="PF00364">
    <property type="entry name" value="Biotin_lipoyl"/>
    <property type="match status" value="1"/>
</dbReference>
<dbReference type="InterPro" id="IPR000089">
    <property type="entry name" value="Biotin_lipoyl"/>
</dbReference>
<dbReference type="AlphaFoldDB" id="A0A6J7GQ90"/>
<feature type="compositionally biased region" description="Low complexity" evidence="6">
    <location>
        <begin position="96"/>
        <end position="107"/>
    </location>
</feature>
<feature type="region of interest" description="Disordered" evidence="6">
    <location>
        <begin position="190"/>
        <end position="244"/>
    </location>
</feature>
<feature type="region of interest" description="Disordered" evidence="6">
    <location>
        <begin position="96"/>
        <end position="131"/>
    </location>
</feature>
<dbReference type="SUPFAM" id="SSF47005">
    <property type="entry name" value="Peripheral subunit-binding domain of 2-oxo acid dehydrogenase complex"/>
    <property type="match status" value="1"/>
</dbReference>
<evidence type="ECO:0000259" key="8">
    <source>
        <dbReference type="PROSITE" id="PS51826"/>
    </source>
</evidence>
<dbReference type="GO" id="GO:0031405">
    <property type="term" value="F:lipoic acid binding"/>
    <property type="evidence" value="ECO:0007669"/>
    <property type="project" value="TreeGrafter"/>
</dbReference>
<evidence type="ECO:0000256" key="1">
    <source>
        <dbReference type="ARBA" id="ARBA00001938"/>
    </source>
</evidence>
<dbReference type="Gene3D" id="3.30.559.10">
    <property type="entry name" value="Chloramphenicol acetyltransferase-like domain"/>
    <property type="match status" value="1"/>
</dbReference>
<evidence type="ECO:0000313" key="9">
    <source>
        <dbReference type="EMBL" id="CAB4909334.1"/>
    </source>
</evidence>
<comment type="cofactor">
    <cofactor evidence="1">
        <name>(R)-lipoate</name>
        <dbReference type="ChEBI" id="CHEBI:83088"/>
    </cofactor>
</comment>
<evidence type="ECO:0000256" key="2">
    <source>
        <dbReference type="ARBA" id="ARBA00007317"/>
    </source>
</evidence>
<keyword evidence="4" id="KW-0450">Lipoyl</keyword>
<evidence type="ECO:0000256" key="3">
    <source>
        <dbReference type="ARBA" id="ARBA00022679"/>
    </source>
</evidence>
<dbReference type="InterPro" id="IPR011053">
    <property type="entry name" value="Single_hybrid_motif"/>
</dbReference>
<keyword evidence="3" id="KW-0808">Transferase</keyword>
<feature type="compositionally biased region" description="Low complexity" evidence="6">
    <location>
        <begin position="219"/>
        <end position="241"/>
    </location>
</feature>
<name>A0A6J7GQ90_9ZZZZ</name>
<feature type="domain" description="Peripheral subunit-binding (PSBD)" evidence="8">
    <location>
        <begin position="129"/>
        <end position="166"/>
    </location>
</feature>
<dbReference type="InterPro" id="IPR050743">
    <property type="entry name" value="2-oxoacid_DH_E2_comp"/>
</dbReference>
<feature type="compositionally biased region" description="Basic and acidic residues" evidence="6">
    <location>
        <begin position="119"/>
        <end position="128"/>
    </location>
</feature>
<protein>
    <submittedName>
        <fullName evidence="9">Unannotated protein</fullName>
    </submittedName>
</protein>
<evidence type="ECO:0000256" key="4">
    <source>
        <dbReference type="ARBA" id="ARBA00022823"/>
    </source>
</evidence>
<keyword evidence="5" id="KW-0012">Acyltransferase</keyword>
<dbReference type="Gene3D" id="2.40.50.100">
    <property type="match status" value="1"/>
</dbReference>
<dbReference type="GO" id="GO:0005737">
    <property type="term" value="C:cytoplasm"/>
    <property type="evidence" value="ECO:0007669"/>
    <property type="project" value="TreeGrafter"/>
</dbReference>
<dbReference type="Pfam" id="PF02817">
    <property type="entry name" value="E3_binding"/>
    <property type="match status" value="1"/>
</dbReference>
<feature type="compositionally biased region" description="Basic and acidic residues" evidence="6">
    <location>
        <begin position="201"/>
        <end position="217"/>
    </location>
</feature>
<evidence type="ECO:0000259" key="7">
    <source>
        <dbReference type="PROSITE" id="PS50968"/>
    </source>
</evidence>
<dbReference type="CDD" id="cd06849">
    <property type="entry name" value="lipoyl_domain"/>
    <property type="match status" value="1"/>
</dbReference>
<dbReference type="PROSITE" id="PS50968">
    <property type="entry name" value="BIOTINYL_LIPOYL"/>
    <property type="match status" value="1"/>
</dbReference>
<dbReference type="Gene3D" id="4.10.320.10">
    <property type="entry name" value="E3-binding domain"/>
    <property type="match status" value="1"/>
</dbReference>
<dbReference type="PANTHER" id="PTHR43178">
    <property type="entry name" value="DIHYDROLIPOAMIDE ACETYLTRANSFERASE COMPONENT OF PYRUVATE DEHYDROGENASE COMPLEX"/>
    <property type="match status" value="1"/>
</dbReference>
<accession>A0A6J7GQ90</accession>
<dbReference type="InterPro" id="IPR004167">
    <property type="entry name" value="PSBD"/>
</dbReference>
<dbReference type="GO" id="GO:0016407">
    <property type="term" value="F:acetyltransferase activity"/>
    <property type="evidence" value="ECO:0007669"/>
    <property type="project" value="TreeGrafter"/>
</dbReference>
<dbReference type="PROSITE" id="PS51826">
    <property type="entry name" value="PSBD"/>
    <property type="match status" value="1"/>
</dbReference>
<feature type="compositionally biased region" description="Pro residues" evidence="6">
    <location>
        <begin position="108"/>
        <end position="118"/>
    </location>
</feature>
<dbReference type="SUPFAM" id="SSF52777">
    <property type="entry name" value="CoA-dependent acyltransferases"/>
    <property type="match status" value="1"/>
</dbReference>
<evidence type="ECO:0000256" key="6">
    <source>
        <dbReference type="SAM" id="MobiDB-lite"/>
    </source>
</evidence>
<dbReference type="SUPFAM" id="SSF51230">
    <property type="entry name" value="Single hybrid motif"/>
    <property type="match status" value="1"/>
</dbReference>
<dbReference type="InterPro" id="IPR001078">
    <property type="entry name" value="2-oxoacid_DH_actylTfrase"/>
</dbReference>
<dbReference type="EMBL" id="CAFBMK010000048">
    <property type="protein sequence ID" value="CAB4909334.1"/>
    <property type="molecule type" value="Genomic_DNA"/>
</dbReference>
<organism evidence="9">
    <name type="scientific">freshwater metagenome</name>
    <dbReference type="NCBI Taxonomy" id="449393"/>
    <lineage>
        <taxon>unclassified sequences</taxon>
        <taxon>metagenomes</taxon>
        <taxon>ecological metagenomes</taxon>
    </lineage>
</organism>
<sequence>MSSSPTDVPAVTGADVLMPRMGTSVAEGTVVAWHVAVGDPVARDQVLCEVSTDKVDVECPAPADGVLAEILVPAGETVDVGVVIARLRTAAGTEMATDAAATTDGPAPVAPSPAPPVDPRQDRRDVLRRSSPVAARLAADHGIDVRALAGSGRNGRVTKRDVLAAAAAATASRRRDGTTGPAPTLLAAAASSDEAAAAADVPRETPMHTESPYRHDPSIPVAGAAAPAPTPTPTDTAITGASAPVPTDAAMTGPPAAVPADLGGTPVAATRMRRAIGDAVRRSLDEAAHCTTVVECDMGAVERERRELGLTALPLVAHAVVRTLARFPALNATFDGGTVTRYGDRVHLGIAVSLGDDGLIAPVIHDAQDLSVAGLARRIRDLATRARAGRLAPDEVRGGTFTLTNPGAAGALMATPVISLPQVAILDLEAIVRRPVVLTAPDGTESIGIRPMVHLCMGWDHRALDGLYAAQFLTALRGRLEG</sequence>
<feature type="domain" description="Lipoyl-binding" evidence="7">
    <location>
        <begin position="13"/>
        <end position="88"/>
    </location>
</feature>
<evidence type="ECO:0000256" key="5">
    <source>
        <dbReference type="ARBA" id="ARBA00023315"/>
    </source>
</evidence>
<feature type="compositionally biased region" description="Low complexity" evidence="6">
    <location>
        <begin position="190"/>
        <end position="200"/>
    </location>
</feature>
<proteinExistence type="inferred from homology"/>
<gene>
    <name evidence="9" type="ORF">UFOPK3564_01119</name>
</gene>
<dbReference type="Pfam" id="PF00198">
    <property type="entry name" value="2-oxoacid_dh"/>
    <property type="match status" value="1"/>
</dbReference>
<dbReference type="PANTHER" id="PTHR43178:SF5">
    <property type="entry name" value="LIPOAMIDE ACYLTRANSFERASE COMPONENT OF BRANCHED-CHAIN ALPHA-KETO ACID DEHYDROGENASE COMPLEX, MITOCHONDRIAL"/>
    <property type="match status" value="1"/>
</dbReference>
<comment type="similarity">
    <text evidence="2">Belongs to the 2-oxoacid dehydrogenase family.</text>
</comment>